<dbReference type="STRING" id="29730.A0A0D2U4V6"/>
<organism evidence="2 3">
    <name type="scientific">Gossypium raimondii</name>
    <name type="common">Peruvian cotton</name>
    <name type="synonym">Gossypium klotzschianum subsp. raimondii</name>
    <dbReference type="NCBI Taxonomy" id="29730"/>
    <lineage>
        <taxon>Eukaryota</taxon>
        <taxon>Viridiplantae</taxon>
        <taxon>Streptophyta</taxon>
        <taxon>Embryophyta</taxon>
        <taxon>Tracheophyta</taxon>
        <taxon>Spermatophyta</taxon>
        <taxon>Magnoliopsida</taxon>
        <taxon>eudicotyledons</taxon>
        <taxon>Gunneridae</taxon>
        <taxon>Pentapetalae</taxon>
        <taxon>rosids</taxon>
        <taxon>malvids</taxon>
        <taxon>Malvales</taxon>
        <taxon>Malvaceae</taxon>
        <taxon>Malvoideae</taxon>
        <taxon>Gossypium</taxon>
    </lineage>
</organism>
<dbReference type="AlphaFoldDB" id="A0A0D2U4V6"/>
<feature type="region of interest" description="Disordered" evidence="1">
    <location>
        <begin position="21"/>
        <end position="44"/>
    </location>
</feature>
<protein>
    <submittedName>
        <fullName evidence="2">Uncharacterized protein</fullName>
    </submittedName>
</protein>
<dbReference type="Proteomes" id="UP000032304">
    <property type="component" value="Chromosome 10"/>
</dbReference>
<keyword evidence="3" id="KW-1185">Reference proteome</keyword>
<evidence type="ECO:0000256" key="1">
    <source>
        <dbReference type="SAM" id="MobiDB-lite"/>
    </source>
</evidence>
<dbReference type="OMA" id="KGPFLQD"/>
<evidence type="ECO:0000313" key="3">
    <source>
        <dbReference type="Proteomes" id="UP000032304"/>
    </source>
</evidence>
<feature type="compositionally biased region" description="Low complexity" evidence="1">
    <location>
        <begin position="35"/>
        <end position="44"/>
    </location>
</feature>
<accession>A0A0D2U4V6</accession>
<reference evidence="2 3" key="1">
    <citation type="journal article" date="2012" name="Nature">
        <title>Repeated polyploidization of Gossypium genomes and the evolution of spinnable cotton fibres.</title>
        <authorList>
            <person name="Paterson A.H."/>
            <person name="Wendel J.F."/>
            <person name="Gundlach H."/>
            <person name="Guo H."/>
            <person name="Jenkins J."/>
            <person name="Jin D."/>
            <person name="Llewellyn D."/>
            <person name="Showmaker K.C."/>
            <person name="Shu S."/>
            <person name="Udall J."/>
            <person name="Yoo M.J."/>
            <person name="Byers R."/>
            <person name="Chen W."/>
            <person name="Doron-Faigenboim A."/>
            <person name="Duke M.V."/>
            <person name="Gong L."/>
            <person name="Grimwood J."/>
            <person name="Grover C."/>
            <person name="Grupp K."/>
            <person name="Hu G."/>
            <person name="Lee T.H."/>
            <person name="Li J."/>
            <person name="Lin L."/>
            <person name="Liu T."/>
            <person name="Marler B.S."/>
            <person name="Page J.T."/>
            <person name="Roberts A.W."/>
            <person name="Romanel E."/>
            <person name="Sanders W.S."/>
            <person name="Szadkowski E."/>
            <person name="Tan X."/>
            <person name="Tang H."/>
            <person name="Xu C."/>
            <person name="Wang J."/>
            <person name="Wang Z."/>
            <person name="Zhang D."/>
            <person name="Zhang L."/>
            <person name="Ashrafi H."/>
            <person name="Bedon F."/>
            <person name="Bowers J.E."/>
            <person name="Brubaker C.L."/>
            <person name="Chee P.W."/>
            <person name="Das S."/>
            <person name="Gingle A.R."/>
            <person name="Haigler C.H."/>
            <person name="Harker D."/>
            <person name="Hoffmann L.V."/>
            <person name="Hovav R."/>
            <person name="Jones D.C."/>
            <person name="Lemke C."/>
            <person name="Mansoor S."/>
            <person name="ur Rahman M."/>
            <person name="Rainville L.N."/>
            <person name="Rambani A."/>
            <person name="Reddy U.K."/>
            <person name="Rong J.K."/>
            <person name="Saranga Y."/>
            <person name="Scheffler B.E."/>
            <person name="Scheffler J.A."/>
            <person name="Stelly D.M."/>
            <person name="Triplett B.A."/>
            <person name="Van Deynze A."/>
            <person name="Vaslin M.F."/>
            <person name="Waghmare V.N."/>
            <person name="Walford S.A."/>
            <person name="Wright R.J."/>
            <person name="Zaki E.A."/>
            <person name="Zhang T."/>
            <person name="Dennis E.S."/>
            <person name="Mayer K.F."/>
            <person name="Peterson D.G."/>
            <person name="Rokhsar D.S."/>
            <person name="Wang X."/>
            <person name="Schmutz J."/>
        </authorList>
    </citation>
    <scope>NUCLEOTIDE SEQUENCE [LARGE SCALE GENOMIC DNA]</scope>
</reference>
<gene>
    <name evidence="2" type="ORF">B456_010G026800</name>
</gene>
<dbReference type="Gramene" id="KJB63954">
    <property type="protein sequence ID" value="KJB63954"/>
    <property type="gene ID" value="B456_010G026800"/>
</dbReference>
<sequence length="118" mass="12426">MVMAATSSTTTNCSHFFNLRSNDDEPKLVRPSPPAAHGSPAASGSGCGKLDGVIMWFVNGVATVFFASLERCSCVRITTADDGQEANDVPLIHGDGNVRLDAGTTRRRTAGKGPFLQD</sequence>
<dbReference type="EMBL" id="CM001749">
    <property type="protein sequence ID" value="KJB63954.1"/>
    <property type="molecule type" value="Genomic_DNA"/>
</dbReference>
<dbReference type="eggNOG" id="ENOG502S1M9">
    <property type="taxonomic scope" value="Eukaryota"/>
</dbReference>
<name>A0A0D2U4V6_GOSRA</name>
<dbReference type="PANTHER" id="PTHR34061">
    <property type="entry name" value="PROTEIN, PUTATIVE-RELATED"/>
    <property type="match status" value="1"/>
</dbReference>
<proteinExistence type="predicted"/>
<dbReference type="PANTHER" id="PTHR34061:SF2">
    <property type="entry name" value="PROTEIN, PUTATIVE-RELATED"/>
    <property type="match status" value="1"/>
</dbReference>
<evidence type="ECO:0000313" key="2">
    <source>
        <dbReference type="EMBL" id="KJB63954.1"/>
    </source>
</evidence>